<evidence type="ECO:0000313" key="2">
    <source>
        <dbReference type="Proteomes" id="UP000887574"/>
    </source>
</evidence>
<name>A0A915DFL6_9BILA</name>
<dbReference type="WBParaSite" id="jg1873">
    <property type="protein sequence ID" value="jg1873"/>
    <property type="gene ID" value="jg1873"/>
</dbReference>
<dbReference type="PROSITE" id="PS50041">
    <property type="entry name" value="C_TYPE_LECTIN_2"/>
    <property type="match status" value="1"/>
</dbReference>
<evidence type="ECO:0000313" key="3">
    <source>
        <dbReference type="WBParaSite" id="jg1873"/>
    </source>
</evidence>
<dbReference type="InterPro" id="IPR001304">
    <property type="entry name" value="C-type_lectin-like"/>
</dbReference>
<dbReference type="SUPFAM" id="SSF56436">
    <property type="entry name" value="C-type lectin-like"/>
    <property type="match status" value="1"/>
</dbReference>
<feature type="domain" description="C-type lectin" evidence="1">
    <location>
        <begin position="62"/>
        <end position="146"/>
    </location>
</feature>
<evidence type="ECO:0000259" key="1">
    <source>
        <dbReference type="PROSITE" id="PS50041"/>
    </source>
</evidence>
<accession>A0A915DFL6</accession>
<reference evidence="3" key="1">
    <citation type="submission" date="2022-11" db="UniProtKB">
        <authorList>
            <consortium name="WormBaseParasite"/>
        </authorList>
    </citation>
    <scope>IDENTIFICATION</scope>
</reference>
<organism evidence="2 3">
    <name type="scientific">Ditylenchus dipsaci</name>
    <dbReference type="NCBI Taxonomy" id="166011"/>
    <lineage>
        <taxon>Eukaryota</taxon>
        <taxon>Metazoa</taxon>
        <taxon>Ecdysozoa</taxon>
        <taxon>Nematoda</taxon>
        <taxon>Chromadorea</taxon>
        <taxon>Rhabditida</taxon>
        <taxon>Tylenchina</taxon>
        <taxon>Tylenchomorpha</taxon>
        <taxon>Sphaerularioidea</taxon>
        <taxon>Anguinidae</taxon>
        <taxon>Anguininae</taxon>
        <taxon>Ditylenchus</taxon>
    </lineage>
</organism>
<proteinExistence type="predicted"/>
<dbReference type="Proteomes" id="UP000887574">
    <property type="component" value="Unplaced"/>
</dbReference>
<dbReference type="InterPro" id="IPR016186">
    <property type="entry name" value="C-type_lectin-like/link_sf"/>
</dbReference>
<keyword evidence="2" id="KW-1185">Reference proteome</keyword>
<dbReference type="CDD" id="cd00037">
    <property type="entry name" value="CLECT"/>
    <property type="match status" value="1"/>
</dbReference>
<dbReference type="AlphaFoldDB" id="A0A915DFL6"/>
<dbReference type="InterPro" id="IPR016187">
    <property type="entry name" value="CTDL_fold"/>
</dbReference>
<dbReference type="Pfam" id="PF00059">
    <property type="entry name" value="Lectin_C"/>
    <property type="match status" value="1"/>
</dbReference>
<dbReference type="Gene3D" id="3.10.100.10">
    <property type="entry name" value="Mannose-Binding Protein A, subunit A"/>
    <property type="match status" value="1"/>
</dbReference>
<protein>
    <submittedName>
        <fullName evidence="3">C-type lectin domain-containing protein</fullName>
    </submittedName>
</protein>
<sequence>MNSFRGLEWKLESESKSFKLCTEFDVTLILRTEPFLLCAFCSGSGFYYVEIPRYTAMFEPDFCGPRHNSLSVHDPEIAAQLFRQQPGAVKIFLGIQKLEDQWRWLDETPLDYTNWESEEHEESVPDNCCAYINGNGNQWQSFNCSEYISGPVSQACYIKTN</sequence>